<name>A0AB34KU91_9PEZI</name>
<sequence length="664" mass="71805">MLCKCPHLTPLQSRLTASLLALALVAITLWALSNPHFAYAADPADGESHSGEDHNWHRIDELEDLEGDELGLLERQDENEPELVGISANNAGDNLNILAGQTARWRYPERLLHGPYGDRGAGLPSPLFEAEKEEGAERHEELRRRDLDGAEDGEGVERRQTSSEPRTVFVSINTCLQPTYNGTGTQSSAPPQLTLYVGTSADNERPGPDSSGGQVVVPLDEGFAHANITASDDIYLAVHAPQPPDTFTGGWNYEIAVSIDDYYHKAENATPFMFLVDTDTTSALLVTDNLTQADNGSEVYSEWMNLSPPPFMMFAGNSNYTRSLGLSKSFCGLKTNAQMQASSSDTSGTISHIEMGMVSRGLGNKPKQQFYVSRLNSSSGYFGTLAMEGNSTASGPGVIGGGGTVWAPTDWQTKADGNCALMFDLSFCSEVAYAVPANSLTYPSRDSLAARYDSYAAALYANFTYSMQQVACNASSDSAYSPSRSCEDCADAYKEWLCAVTIPRCEDFSAEYDWLQPRNVAQTFANGTSLPFDYLNASYVPMEGAPTLPGSPAWSQTYMSTFATNRSRNHEIIDLDIMPGPYKEVLPCEDLCYSLVQKCPASMGIGCPSKKKGLERSYGTRDDAGKVKCSYLGAVFYQNGAGSAGIGFVKAAILALAATVWLIL</sequence>
<keyword evidence="2" id="KW-0472">Membrane</keyword>
<comment type="caution">
    <text evidence="3">The sequence shown here is derived from an EMBL/GenBank/DDBJ whole genome shotgun (WGS) entry which is preliminary data.</text>
</comment>
<feature type="region of interest" description="Disordered" evidence="1">
    <location>
        <begin position="131"/>
        <end position="167"/>
    </location>
</feature>
<dbReference type="Pfam" id="PF12929">
    <property type="entry name" value="Mid1"/>
    <property type="match status" value="1"/>
</dbReference>
<gene>
    <name evidence="3" type="ORF">WHR41_03471</name>
</gene>
<evidence type="ECO:0000256" key="2">
    <source>
        <dbReference type="SAM" id="Phobius"/>
    </source>
</evidence>
<organism evidence="3 4">
    <name type="scientific">Cladosporium halotolerans</name>
    <dbReference type="NCBI Taxonomy" id="1052096"/>
    <lineage>
        <taxon>Eukaryota</taxon>
        <taxon>Fungi</taxon>
        <taxon>Dikarya</taxon>
        <taxon>Ascomycota</taxon>
        <taxon>Pezizomycotina</taxon>
        <taxon>Dothideomycetes</taxon>
        <taxon>Dothideomycetidae</taxon>
        <taxon>Cladosporiales</taxon>
        <taxon>Cladosporiaceae</taxon>
        <taxon>Cladosporium</taxon>
    </lineage>
</organism>
<dbReference type="InterPro" id="IPR024338">
    <property type="entry name" value="MID1/Yam8"/>
</dbReference>
<accession>A0AB34KU91</accession>
<keyword evidence="2" id="KW-1133">Transmembrane helix</keyword>
<dbReference type="PANTHER" id="PTHR39142:SF1">
    <property type="entry name" value="AEL197CP"/>
    <property type="match status" value="1"/>
</dbReference>
<keyword evidence="2" id="KW-0812">Transmembrane</keyword>
<protein>
    <submittedName>
        <fullName evidence="3">Uncharacterized protein</fullName>
    </submittedName>
</protein>
<dbReference type="GO" id="GO:0005262">
    <property type="term" value="F:calcium channel activity"/>
    <property type="evidence" value="ECO:0007669"/>
    <property type="project" value="InterPro"/>
</dbReference>
<dbReference type="EMBL" id="JAAQHG020000009">
    <property type="protein sequence ID" value="KAL1587821.1"/>
    <property type="molecule type" value="Genomic_DNA"/>
</dbReference>
<reference evidence="3 4" key="1">
    <citation type="journal article" date="2020" name="Microbiol. Resour. Announc.">
        <title>Draft Genome Sequence of a Cladosporium Species Isolated from the Mesophotic Ascidian Didemnum maculosum.</title>
        <authorList>
            <person name="Gioti A."/>
            <person name="Siaperas R."/>
            <person name="Nikolaivits E."/>
            <person name="Le Goff G."/>
            <person name="Ouazzani J."/>
            <person name="Kotoulas G."/>
            <person name="Topakas E."/>
        </authorList>
    </citation>
    <scope>NUCLEOTIDE SEQUENCE [LARGE SCALE GENOMIC DNA]</scope>
    <source>
        <strain evidence="3 4">TM138-S3</strain>
    </source>
</reference>
<evidence type="ECO:0000313" key="3">
    <source>
        <dbReference type="EMBL" id="KAL1587821.1"/>
    </source>
</evidence>
<dbReference type="RefSeq" id="XP_069230926.1">
    <property type="nucleotide sequence ID" value="XM_069372077.1"/>
</dbReference>
<dbReference type="AlphaFoldDB" id="A0AB34KU91"/>
<dbReference type="Proteomes" id="UP000803884">
    <property type="component" value="Unassembled WGS sequence"/>
</dbReference>
<proteinExistence type="predicted"/>
<dbReference type="GO" id="GO:0098703">
    <property type="term" value="P:calcium ion import across plasma membrane"/>
    <property type="evidence" value="ECO:0007669"/>
    <property type="project" value="InterPro"/>
</dbReference>
<dbReference type="GeneID" id="96004915"/>
<keyword evidence="4" id="KW-1185">Reference proteome</keyword>
<feature type="transmembrane region" description="Helical" evidence="2">
    <location>
        <begin position="644"/>
        <end position="663"/>
    </location>
</feature>
<dbReference type="PANTHER" id="PTHR39142">
    <property type="entry name" value="MID1P"/>
    <property type="match status" value="1"/>
</dbReference>
<feature type="compositionally biased region" description="Basic and acidic residues" evidence="1">
    <location>
        <begin position="131"/>
        <end position="148"/>
    </location>
</feature>
<evidence type="ECO:0000256" key="1">
    <source>
        <dbReference type="SAM" id="MobiDB-lite"/>
    </source>
</evidence>
<evidence type="ECO:0000313" key="4">
    <source>
        <dbReference type="Proteomes" id="UP000803884"/>
    </source>
</evidence>